<keyword evidence="3" id="KW-0479">Metal-binding</keyword>
<evidence type="ECO:0000313" key="8">
    <source>
        <dbReference type="EMBL" id="GAA0276062.1"/>
    </source>
</evidence>
<comment type="cofactor">
    <cofactor evidence="1">
        <name>Fe cation</name>
        <dbReference type="ChEBI" id="CHEBI:24875"/>
    </cofactor>
</comment>
<organism evidence="8 9">
    <name type="scientific">Cryptosporangium japonicum</name>
    <dbReference type="NCBI Taxonomy" id="80872"/>
    <lineage>
        <taxon>Bacteria</taxon>
        <taxon>Bacillati</taxon>
        <taxon>Actinomycetota</taxon>
        <taxon>Actinomycetes</taxon>
        <taxon>Cryptosporangiales</taxon>
        <taxon>Cryptosporangiaceae</taxon>
        <taxon>Cryptosporangium</taxon>
    </lineage>
</organism>
<name>A0ABP3ES05_9ACTN</name>
<keyword evidence="8" id="KW-0223">Dioxygenase</keyword>
<keyword evidence="6" id="KW-0411">Iron-sulfur</keyword>
<dbReference type="Gene3D" id="2.102.10.10">
    <property type="entry name" value="Rieske [2Fe-2S] iron-sulphur domain"/>
    <property type="match status" value="1"/>
</dbReference>
<keyword evidence="5" id="KW-0408">Iron</keyword>
<evidence type="ECO:0000313" key="9">
    <source>
        <dbReference type="Proteomes" id="UP001500967"/>
    </source>
</evidence>
<dbReference type="PANTHER" id="PTHR43756:SF5">
    <property type="entry name" value="CHOLINE MONOOXYGENASE, CHLOROPLASTIC"/>
    <property type="match status" value="1"/>
</dbReference>
<evidence type="ECO:0000256" key="2">
    <source>
        <dbReference type="ARBA" id="ARBA00022714"/>
    </source>
</evidence>
<reference evidence="9" key="1">
    <citation type="journal article" date="2019" name="Int. J. Syst. Evol. Microbiol.">
        <title>The Global Catalogue of Microorganisms (GCM) 10K type strain sequencing project: providing services to taxonomists for standard genome sequencing and annotation.</title>
        <authorList>
            <consortium name="The Broad Institute Genomics Platform"/>
            <consortium name="The Broad Institute Genome Sequencing Center for Infectious Disease"/>
            <person name="Wu L."/>
            <person name="Ma J."/>
        </authorList>
    </citation>
    <scope>NUCLEOTIDE SEQUENCE [LARGE SCALE GENOMIC DNA]</scope>
    <source>
        <strain evidence="9">JCM 10425</strain>
    </source>
</reference>
<keyword evidence="2" id="KW-0001">2Fe-2S</keyword>
<dbReference type="EMBL" id="BAAAGX010000033">
    <property type="protein sequence ID" value="GAA0276062.1"/>
    <property type="molecule type" value="Genomic_DNA"/>
</dbReference>
<evidence type="ECO:0000256" key="6">
    <source>
        <dbReference type="ARBA" id="ARBA00023014"/>
    </source>
</evidence>
<dbReference type="PROSITE" id="PS51296">
    <property type="entry name" value="RIESKE"/>
    <property type="match status" value="1"/>
</dbReference>
<feature type="domain" description="Rieske" evidence="7">
    <location>
        <begin position="41"/>
        <end position="151"/>
    </location>
</feature>
<dbReference type="InterPro" id="IPR017941">
    <property type="entry name" value="Rieske_2Fe-2S"/>
</dbReference>
<dbReference type="RefSeq" id="WP_344653671.1">
    <property type="nucleotide sequence ID" value="NZ_BAAAGX010000033.1"/>
</dbReference>
<sequence>MTVGPLDDRAIGTSILPADAYTDPAVFAAERGAIFERRWVWAGFTHWVSAPGSSHPVTVAGRPLLITRGLDGVLRVFHNICRHRGMVLSEEPSTRKRLRCPYHYWTYDVDGGLCGTPYWDRSKGSAPDEATRDALALLPVTHAEWAGMVLVSLGEPGRPLGEALAPLRERWAPVDLERLHLAAEDTYEIAANWKLVVENFLDFYHLPFVHPQVGPAAAALDIDDVMLADDILGGCYPRGAAGKAAKTSSPLPMFGDVPAALRDRQDIFCVFPNALVFLEADWFQVIGFEPVAADRTVEHMAVFVDRTAAGPEFEDARKALSAVLFEVNDQDVPILERLQRGRSSPAADRNHLLPHWDQITARFQVLVASALEGVDE</sequence>
<evidence type="ECO:0000259" key="7">
    <source>
        <dbReference type="PROSITE" id="PS51296"/>
    </source>
</evidence>
<dbReference type="InterPro" id="IPR001663">
    <property type="entry name" value="Rng_hydr_dOase-A"/>
</dbReference>
<dbReference type="Proteomes" id="UP001500967">
    <property type="component" value="Unassembled WGS sequence"/>
</dbReference>
<dbReference type="Pfam" id="PF00848">
    <property type="entry name" value="Ring_hydroxyl_A"/>
    <property type="match status" value="1"/>
</dbReference>
<dbReference type="CDD" id="cd03469">
    <property type="entry name" value="Rieske_RO_Alpha_N"/>
    <property type="match status" value="1"/>
</dbReference>
<comment type="caution">
    <text evidence="8">The sequence shown here is derived from an EMBL/GenBank/DDBJ whole genome shotgun (WGS) entry which is preliminary data.</text>
</comment>
<proteinExistence type="predicted"/>
<gene>
    <name evidence="8" type="ORF">GCM10009539_74850</name>
</gene>
<protein>
    <submittedName>
        <fullName evidence="8">Aromatic ring-hydroxylating dioxygenase subunit alpha</fullName>
    </submittedName>
</protein>
<evidence type="ECO:0000256" key="3">
    <source>
        <dbReference type="ARBA" id="ARBA00022723"/>
    </source>
</evidence>
<evidence type="ECO:0000256" key="1">
    <source>
        <dbReference type="ARBA" id="ARBA00001962"/>
    </source>
</evidence>
<dbReference type="GO" id="GO:0051213">
    <property type="term" value="F:dioxygenase activity"/>
    <property type="evidence" value="ECO:0007669"/>
    <property type="project" value="UniProtKB-KW"/>
</dbReference>
<dbReference type="PANTHER" id="PTHR43756">
    <property type="entry name" value="CHOLINE MONOOXYGENASE, CHLOROPLASTIC"/>
    <property type="match status" value="1"/>
</dbReference>
<dbReference type="InterPro" id="IPR015879">
    <property type="entry name" value="Ring_hydroxy_dOase_asu_C_dom"/>
</dbReference>
<dbReference type="SUPFAM" id="SSF50022">
    <property type="entry name" value="ISP domain"/>
    <property type="match status" value="1"/>
</dbReference>
<dbReference type="Pfam" id="PF00355">
    <property type="entry name" value="Rieske"/>
    <property type="match status" value="1"/>
</dbReference>
<accession>A0ABP3ES05</accession>
<dbReference type="InterPro" id="IPR036922">
    <property type="entry name" value="Rieske_2Fe-2S_sf"/>
</dbReference>
<dbReference type="CDD" id="cd00680">
    <property type="entry name" value="RHO_alpha_C"/>
    <property type="match status" value="1"/>
</dbReference>
<evidence type="ECO:0000256" key="4">
    <source>
        <dbReference type="ARBA" id="ARBA00023002"/>
    </source>
</evidence>
<dbReference type="Gene3D" id="3.90.380.10">
    <property type="entry name" value="Naphthalene 1,2-dioxygenase Alpha Subunit, Chain A, domain 1"/>
    <property type="match status" value="2"/>
</dbReference>
<dbReference type="SUPFAM" id="SSF55961">
    <property type="entry name" value="Bet v1-like"/>
    <property type="match status" value="1"/>
</dbReference>
<dbReference type="PRINTS" id="PR00090">
    <property type="entry name" value="RNGDIOXGNASE"/>
</dbReference>
<evidence type="ECO:0000256" key="5">
    <source>
        <dbReference type="ARBA" id="ARBA00023004"/>
    </source>
</evidence>
<keyword evidence="9" id="KW-1185">Reference proteome</keyword>
<keyword evidence="4" id="KW-0560">Oxidoreductase</keyword>